<accession>A0A285J5E6</accession>
<dbReference type="Pfam" id="PF17762">
    <property type="entry name" value="HTH_ParB"/>
    <property type="match status" value="1"/>
</dbReference>
<evidence type="ECO:0000259" key="2">
    <source>
        <dbReference type="SMART" id="SM00470"/>
    </source>
</evidence>
<dbReference type="OrthoDB" id="9813122at2"/>
<dbReference type="InterPro" id="IPR041468">
    <property type="entry name" value="HTH_ParB/Spo0J"/>
</dbReference>
<dbReference type="InterPro" id="IPR050336">
    <property type="entry name" value="Chromosome_partition/occlusion"/>
</dbReference>
<feature type="region of interest" description="Disordered" evidence="1">
    <location>
        <begin position="363"/>
        <end position="389"/>
    </location>
</feature>
<dbReference type="RefSeq" id="WP_097146720.1">
    <property type="nucleotide sequence ID" value="NZ_OBEA01000006.1"/>
</dbReference>
<dbReference type="Proteomes" id="UP000231702">
    <property type="component" value="Unassembled WGS sequence"/>
</dbReference>
<feature type="compositionally biased region" description="Basic and acidic residues" evidence="1">
    <location>
        <begin position="363"/>
        <end position="386"/>
    </location>
</feature>
<dbReference type="Pfam" id="PF02195">
    <property type="entry name" value="ParB_N"/>
    <property type="match status" value="1"/>
</dbReference>
<dbReference type="Gene3D" id="1.10.10.2830">
    <property type="match status" value="1"/>
</dbReference>
<reference evidence="4 5" key="1">
    <citation type="submission" date="2017-09" db="EMBL/GenBank/DDBJ databases">
        <authorList>
            <person name="Ehlers B."/>
            <person name="Leendertz F.H."/>
        </authorList>
    </citation>
    <scope>NUCLEOTIDE SEQUENCE [LARGE SCALE GENOMIC DNA]</scope>
    <source>
        <strain evidence="4 5">CGMCC 1.12662</strain>
    </source>
</reference>
<reference evidence="3 6" key="2">
    <citation type="journal article" date="2018" name="Int. J. Syst. Evol. Microbiol.">
        <title>Pseudooceanicola lipolyticus sp. nov., a marine alphaproteobacterium, reclassification of Oceanicola flagellatus as Pseudooceanicola flagellatus comb. nov. and emended description of the genus Pseudooceanicola.</title>
        <authorList>
            <person name="Huang M.-M."/>
            <person name="Guo L.-L."/>
            <person name="Wu Y.-H."/>
            <person name="Lai Q.-L."/>
            <person name="Shao Z.-Z."/>
            <person name="Wang C.-S."/>
            <person name="Wu M."/>
            <person name="Xu X.-W."/>
        </authorList>
    </citation>
    <scope>NUCLEOTIDE SEQUENCE [LARGE SCALE GENOMIC DNA]</scope>
    <source>
        <strain evidence="3 6">Ar-45</strain>
    </source>
</reference>
<dbReference type="Proteomes" id="UP000231655">
    <property type="component" value="Unassembled WGS sequence"/>
</dbReference>
<name>A0A285J5E6_9RHOB</name>
<evidence type="ECO:0000313" key="3">
    <source>
        <dbReference type="EMBL" id="PJE26832.1"/>
    </source>
</evidence>
<proteinExistence type="predicted"/>
<evidence type="ECO:0000313" key="6">
    <source>
        <dbReference type="Proteomes" id="UP000231702"/>
    </source>
</evidence>
<evidence type="ECO:0000313" key="4">
    <source>
        <dbReference type="EMBL" id="SNY55432.1"/>
    </source>
</evidence>
<evidence type="ECO:0000256" key="1">
    <source>
        <dbReference type="SAM" id="MobiDB-lite"/>
    </source>
</evidence>
<dbReference type="PANTHER" id="PTHR33375:SF7">
    <property type="entry name" value="CHROMOSOME 2-PARTITIONING PROTEIN PARB-RELATED"/>
    <property type="match status" value="1"/>
</dbReference>
<dbReference type="SMART" id="SM00470">
    <property type="entry name" value="ParB"/>
    <property type="match status" value="1"/>
</dbReference>
<dbReference type="CDD" id="cd16406">
    <property type="entry name" value="ParB_N_like"/>
    <property type="match status" value="1"/>
</dbReference>
<dbReference type="SUPFAM" id="SSF110849">
    <property type="entry name" value="ParB/Sulfiredoxin"/>
    <property type="match status" value="1"/>
</dbReference>
<dbReference type="SUPFAM" id="SSF109709">
    <property type="entry name" value="KorB DNA-binding domain-like"/>
    <property type="match status" value="1"/>
</dbReference>
<feature type="domain" description="ParB-like N-terminal" evidence="2">
    <location>
        <begin position="9"/>
        <end position="109"/>
    </location>
</feature>
<organism evidence="4 5">
    <name type="scientific">Pseudooceanicola antarcticus</name>
    <dbReference type="NCBI Taxonomy" id="1247613"/>
    <lineage>
        <taxon>Bacteria</taxon>
        <taxon>Pseudomonadati</taxon>
        <taxon>Pseudomonadota</taxon>
        <taxon>Alphaproteobacteria</taxon>
        <taxon>Rhodobacterales</taxon>
        <taxon>Paracoccaceae</taxon>
        <taxon>Pseudooceanicola</taxon>
    </lineage>
</organism>
<dbReference type="PANTHER" id="PTHR33375">
    <property type="entry name" value="CHROMOSOME-PARTITIONING PROTEIN PARB-RELATED"/>
    <property type="match status" value="1"/>
</dbReference>
<gene>
    <name evidence="3" type="ORF">CVM39_15965</name>
    <name evidence="4" type="ORF">SAMN06297129_3005</name>
</gene>
<dbReference type="InterPro" id="IPR003115">
    <property type="entry name" value="ParB_N"/>
</dbReference>
<keyword evidence="6" id="KW-1185">Reference proteome</keyword>
<dbReference type="EMBL" id="OBEA01000006">
    <property type="protein sequence ID" value="SNY55432.1"/>
    <property type="molecule type" value="Genomic_DNA"/>
</dbReference>
<dbReference type="GO" id="GO:0007059">
    <property type="term" value="P:chromosome segregation"/>
    <property type="evidence" value="ECO:0007669"/>
    <property type="project" value="TreeGrafter"/>
</dbReference>
<dbReference type="InterPro" id="IPR036086">
    <property type="entry name" value="ParB/Sulfiredoxin_sf"/>
</dbReference>
<evidence type="ECO:0000313" key="5">
    <source>
        <dbReference type="Proteomes" id="UP000231655"/>
    </source>
</evidence>
<protein>
    <submittedName>
        <fullName evidence="3">Chromosome partitioning protein ParB</fullName>
    </submittedName>
    <submittedName>
        <fullName evidence="4">ParB family protein</fullName>
    </submittedName>
</protein>
<sequence>MTDLSQTIRMVPLDQLFLHPMNPRQQVPDEDIAAMAQSLASAGLLQNLCGIEEDGRIGIVAGGRRLRGLKLLASQGWEPRGLADPIDPVPVQITRDPAEARAWALAENVTHSALHPAEEIRAYGEQATHGVPVETIARAFGKTERHVRQRLKLAGLAAPVLDLLAADKIGLSAAEALCLSEDPARQTAMAETAAARGLSAAQIRGELKGASIPASDRRAIFLGLAEYEVEGGTVARDLFTDDAFLEDAALLERLWSAKLEREAARIGEEEGWSWLEVSQDSYTPWSLIDKLERLWPEPVELPEGDAAELDRLQALHPEERSAAQTARMQDLTRRAAGDFSDDQRESGGIIAYVNSGGELTIDRAWRKPERKRAKDGQSEGPGRDKPALPQNAVEDLRRIGHAALQVALIDQTELLLDLFAWQCEARLPSWGGALGISLAEPMIRPDKDSGFHHDARLPDLSPDTSAARDWDAFTAFRAKGKKHRNQVLARSLARTANGPSNGPLAEILAQHVDAQRMVRKIWTPDAANYFGRVRPDLQVAIWEELTGAEGDELKRFTDLKKGERAKELEALFADASVQEALGLSREQVKAIDAWLPAELRGTPMPTTQEA</sequence>
<dbReference type="EMBL" id="PGTD01000018">
    <property type="protein sequence ID" value="PJE26832.1"/>
    <property type="molecule type" value="Genomic_DNA"/>
</dbReference>
<dbReference type="GO" id="GO:0005694">
    <property type="term" value="C:chromosome"/>
    <property type="evidence" value="ECO:0007669"/>
    <property type="project" value="TreeGrafter"/>
</dbReference>
<dbReference type="AlphaFoldDB" id="A0A285J5E6"/>
<dbReference type="Gene3D" id="3.90.1530.30">
    <property type="match status" value="1"/>
</dbReference>